<organism evidence="3 4">
    <name type="scientific">Thioclava nitratireducens</name>
    <dbReference type="NCBI Taxonomy" id="1915078"/>
    <lineage>
        <taxon>Bacteria</taxon>
        <taxon>Pseudomonadati</taxon>
        <taxon>Pseudomonadota</taxon>
        <taxon>Alphaproteobacteria</taxon>
        <taxon>Rhodobacterales</taxon>
        <taxon>Paracoccaceae</taxon>
        <taxon>Thioclava</taxon>
    </lineage>
</organism>
<dbReference type="PRINTS" id="PR00111">
    <property type="entry name" value="ABHYDROLASE"/>
</dbReference>
<proteinExistence type="predicted"/>
<name>A0ABN4XG57_9RHOB</name>
<protein>
    <submittedName>
        <fullName evidence="3">Alpha/beta hydrolase</fullName>
    </submittedName>
</protein>
<dbReference type="InterPro" id="IPR000639">
    <property type="entry name" value="Epox_hydrolase-like"/>
</dbReference>
<evidence type="ECO:0000259" key="2">
    <source>
        <dbReference type="Pfam" id="PF00561"/>
    </source>
</evidence>
<keyword evidence="1 3" id="KW-0378">Hydrolase</keyword>
<sequence length="262" mass="28897">MLNTTLYSSDSNPGARPLIIAPGLFGSARNWTAIAKRLSADRPVIALDMRNHGDSFWDDDHSYEAMAGDIAEVIEANGGVADVLGHSMGGKAAMTLALTRPERVEHLIVADIAPENYDHGDNHTALIEAMQEMDISDLTSRSTADERLGEQVFDPGTRAFLLQSLVLRDGPPRWKFNLAALKANMDGILGWPETLEGKQFDGPTLFLSGADSHYVQPEMHERIRGFFPQARFEEVDNAGHWLHAEKPREFEADVARFLNSAS</sequence>
<feature type="domain" description="AB hydrolase-1" evidence="2">
    <location>
        <begin position="17"/>
        <end position="247"/>
    </location>
</feature>
<evidence type="ECO:0000256" key="1">
    <source>
        <dbReference type="ARBA" id="ARBA00022801"/>
    </source>
</evidence>
<dbReference type="InterPro" id="IPR029058">
    <property type="entry name" value="AB_hydrolase_fold"/>
</dbReference>
<dbReference type="Proteomes" id="UP000185622">
    <property type="component" value="Chromosome"/>
</dbReference>
<evidence type="ECO:0000313" key="4">
    <source>
        <dbReference type="Proteomes" id="UP000185622"/>
    </source>
</evidence>
<dbReference type="Gene3D" id="3.40.50.1820">
    <property type="entry name" value="alpha/beta hydrolase"/>
    <property type="match status" value="1"/>
</dbReference>
<gene>
    <name evidence="3" type="ORF">BMG03_17375</name>
</gene>
<accession>A0ABN4XG57</accession>
<evidence type="ECO:0000313" key="3">
    <source>
        <dbReference type="EMBL" id="AQS49361.1"/>
    </source>
</evidence>
<dbReference type="GO" id="GO:0016787">
    <property type="term" value="F:hydrolase activity"/>
    <property type="evidence" value="ECO:0007669"/>
    <property type="project" value="UniProtKB-KW"/>
</dbReference>
<keyword evidence="4" id="KW-1185">Reference proteome</keyword>
<dbReference type="EMBL" id="CP019437">
    <property type="protein sequence ID" value="AQS49361.1"/>
    <property type="molecule type" value="Genomic_DNA"/>
</dbReference>
<dbReference type="Pfam" id="PF00561">
    <property type="entry name" value="Abhydrolase_1"/>
    <property type="match status" value="1"/>
</dbReference>
<dbReference type="RefSeq" id="WP_075773938.1">
    <property type="nucleotide sequence ID" value="NZ_CP019437.1"/>
</dbReference>
<dbReference type="PANTHER" id="PTHR46118:SF4">
    <property type="entry name" value="PROTEIN ABHD11"/>
    <property type="match status" value="1"/>
</dbReference>
<dbReference type="PANTHER" id="PTHR46118">
    <property type="entry name" value="PROTEIN ABHD11"/>
    <property type="match status" value="1"/>
</dbReference>
<dbReference type="PRINTS" id="PR00412">
    <property type="entry name" value="EPOXHYDRLASE"/>
</dbReference>
<reference evidence="3 4" key="1">
    <citation type="submission" date="2017-01" db="EMBL/GenBank/DDBJ databases">
        <title>The complete genome sequence of a sulfur-oxidizing marine bacterium Thioclava sp. 25B10_4T.</title>
        <authorList>
            <person name="Liu Y."/>
            <person name="Lai Q."/>
            <person name="Shao Z."/>
        </authorList>
    </citation>
    <scope>NUCLEOTIDE SEQUENCE [LARGE SCALE GENOMIC DNA]</scope>
    <source>
        <strain evidence="3 4">25B10_4</strain>
    </source>
</reference>
<dbReference type="SUPFAM" id="SSF53474">
    <property type="entry name" value="alpha/beta-Hydrolases"/>
    <property type="match status" value="1"/>
</dbReference>
<dbReference type="InterPro" id="IPR000073">
    <property type="entry name" value="AB_hydrolase_1"/>
</dbReference>